<evidence type="ECO:0000256" key="7">
    <source>
        <dbReference type="ARBA" id="ARBA00022840"/>
    </source>
</evidence>
<dbReference type="InterPro" id="IPR003593">
    <property type="entry name" value="AAA+_ATPase"/>
</dbReference>
<comment type="function">
    <text evidence="10">Probably part of an ABC transporter complex. Responsible for energy coupling to the transport system.</text>
</comment>
<organism evidence="11 12">
    <name type="scientific">Vagococcus penaei</name>
    <dbReference type="NCBI Taxonomy" id="633807"/>
    <lineage>
        <taxon>Bacteria</taxon>
        <taxon>Bacillati</taxon>
        <taxon>Bacillota</taxon>
        <taxon>Bacilli</taxon>
        <taxon>Lactobacillales</taxon>
        <taxon>Enterococcaceae</taxon>
        <taxon>Vagococcus</taxon>
    </lineage>
</organism>
<evidence type="ECO:0000256" key="6">
    <source>
        <dbReference type="ARBA" id="ARBA00022741"/>
    </source>
</evidence>
<dbReference type="InterPro" id="IPR015856">
    <property type="entry name" value="ABC_transpr_CbiO/EcfA_su"/>
</dbReference>
<evidence type="ECO:0000256" key="8">
    <source>
        <dbReference type="ARBA" id="ARBA00022967"/>
    </source>
</evidence>
<name>A0A1Q2D495_9ENTE</name>
<proteinExistence type="inferred from homology"/>
<dbReference type="Pfam" id="PF00005">
    <property type="entry name" value="ABC_tran"/>
    <property type="match status" value="2"/>
</dbReference>
<comment type="similarity">
    <text evidence="2">Belongs to the ABC transporter superfamily.</text>
</comment>
<dbReference type="CDD" id="cd03225">
    <property type="entry name" value="ABC_cobalt_CbiO_domain1"/>
    <property type="match status" value="1"/>
</dbReference>
<accession>A0A1Q2D495</accession>
<dbReference type="SUPFAM" id="SSF52540">
    <property type="entry name" value="P-loop containing nucleoside triphosphate hydrolases"/>
    <property type="match status" value="2"/>
</dbReference>
<dbReference type="AlphaFoldDB" id="A0A1Q2D495"/>
<dbReference type="PANTHER" id="PTHR43553">
    <property type="entry name" value="HEAVY METAL TRANSPORTER"/>
    <property type="match status" value="1"/>
</dbReference>
<dbReference type="Gene3D" id="3.40.50.300">
    <property type="entry name" value="P-loop containing nucleotide triphosphate hydrolases"/>
    <property type="match status" value="2"/>
</dbReference>
<dbReference type="OrthoDB" id="501320at2"/>
<dbReference type="PANTHER" id="PTHR43553:SF23">
    <property type="entry name" value="ABC TRANSPORTER ATP-BINDING COMPONENT"/>
    <property type="match status" value="1"/>
</dbReference>
<dbReference type="InterPro" id="IPR017871">
    <property type="entry name" value="ABC_transporter-like_CS"/>
</dbReference>
<keyword evidence="6" id="KW-0547">Nucleotide-binding</keyword>
<evidence type="ECO:0000256" key="1">
    <source>
        <dbReference type="ARBA" id="ARBA00004202"/>
    </source>
</evidence>
<keyword evidence="12" id="KW-1185">Reference proteome</keyword>
<evidence type="ECO:0000313" key="12">
    <source>
        <dbReference type="Proteomes" id="UP000188246"/>
    </source>
</evidence>
<dbReference type="InterPro" id="IPR003439">
    <property type="entry name" value="ABC_transporter-like_ATP-bd"/>
</dbReference>
<sequence>MITFKQVNFSYVDESTLTKLDLTIPKGQCVVLCGASGSGKSTVIRLLTGLIPELYTGTITGEATVANMTLPPVDFEEYVKQIGVVFQNPKTQFFTNNVYSELAFNMENYGTLPSIMQERIASISETFRLSNYLDKSMFHLSGGEKQRIAFASVCMMPHQVYLLDEPSSNLDLPTIAILKEYIQWLKTTGATIIVAEHRLAYLMDVADRFVYLDSGRIQADWSKKQLLELTHDDLKTLGLRQLITTPIQLKASAVIDNTVTADELVISNLHYTPKKNQDFHLMIDELHLSNQKIVGIVGPNGSGKSTLSYLLTGLTRFKKGKIMLNGQALTHKQLINQSFLVMQDVNLQLFFESVYKELTVKAKRMELFADVVERLNLSELLDRHPQSLSGGEKQRVAIGIAVLSGKKVIILDEPTSGLDLKNMLEVSRVIQWLHDLGTFVIIITHDIEFIQTTCHQVVRLVNGQIAESEQ</sequence>
<protein>
    <submittedName>
        <fullName evidence="11">Uncharacterized protein</fullName>
    </submittedName>
</protein>
<keyword evidence="5" id="KW-0677">Repeat</keyword>
<dbReference type="InterPro" id="IPR050095">
    <property type="entry name" value="ECF_ABC_transporter_ATP-bd"/>
</dbReference>
<dbReference type="GO" id="GO:0016887">
    <property type="term" value="F:ATP hydrolysis activity"/>
    <property type="evidence" value="ECO:0007669"/>
    <property type="project" value="InterPro"/>
</dbReference>
<evidence type="ECO:0000256" key="5">
    <source>
        <dbReference type="ARBA" id="ARBA00022737"/>
    </source>
</evidence>
<keyword evidence="7" id="KW-0067">ATP-binding</keyword>
<evidence type="ECO:0000256" key="2">
    <source>
        <dbReference type="ARBA" id="ARBA00005417"/>
    </source>
</evidence>
<dbReference type="GO" id="GO:0042626">
    <property type="term" value="F:ATPase-coupled transmembrane transporter activity"/>
    <property type="evidence" value="ECO:0007669"/>
    <property type="project" value="TreeGrafter"/>
</dbReference>
<evidence type="ECO:0000256" key="4">
    <source>
        <dbReference type="ARBA" id="ARBA00022475"/>
    </source>
</evidence>
<evidence type="ECO:0000313" key="11">
    <source>
        <dbReference type="EMBL" id="AQP53198.1"/>
    </source>
</evidence>
<reference evidence="11 12" key="1">
    <citation type="journal article" date="2010" name="Int. J. Syst. Evol. Microbiol.">
        <title>Vagococcus penaei sp. nov., isolated from spoilage microbiota of cooked shrimp (Penaeus vannamei).</title>
        <authorList>
            <person name="Jaffres E."/>
            <person name="Prevost H."/>
            <person name="Rossero A."/>
            <person name="Joffraud J.J."/>
            <person name="Dousset X."/>
        </authorList>
    </citation>
    <scope>NUCLEOTIDE SEQUENCE [LARGE SCALE GENOMIC DNA]</scope>
    <source>
        <strain evidence="11 12">CD276</strain>
    </source>
</reference>
<dbReference type="KEGG" id="vpi:BW732_02415"/>
<dbReference type="STRING" id="633807.BW732_02415"/>
<evidence type="ECO:0000256" key="10">
    <source>
        <dbReference type="ARBA" id="ARBA00025157"/>
    </source>
</evidence>
<dbReference type="GO" id="GO:0005524">
    <property type="term" value="F:ATP binding"/>
    <property type="evidence" value="ECO:0007669"/>
    <property type="project" value="UniProtKB-KW"/>
</dbReference>
<dbReference type="Proteomes" id="UP000188246">
    <property type="component" value="Chromosome"/>
</dbReference>
<evidence type="ECO:0000256" key="3">
    <source>
        <dbReference type="ARBA" id="ARBA00022448"/>
    </source>
</evidence>
<keyword evidence="9" id="KW-0472">Membrane</keyword>
<dbReference type="InterPro" id="IPR027417">
    <property type="entry name" value="P-loop_NTPase"/>
</dbReference>
<evidence type="ECO:0000256" key="9">
    <source>
        <dbReference type="ARBA" id="ARBA00023136"/>
    </source>
</evidence>
<dbReference type="EMBL" id="CP019609">
    <property type="protein sequence ID" value="AQP53198.1"/>
    <property type="molecule type" value="Genomic_DNA"/>
</dbReference>
<comment type="subcellular location">
    <subcellularLocation>
        <location evidence="1">Cell membrane</location>
        <topology evidence="1">Peripheral membrane protein</topology>
    </subcellularLocation>
</comment>
<dbReference type="PROSITE" id="PS50893">
    <property type="entry name" value="ABC_TRANSPORTER_2"/>
    <property type="match status" value="2"/>
</dbReference>
<dbReference type="PROSITE" id="PS00211">
    <property type="entry name" value="ABC_TRANSPORTER_1"/>
    <property type="match status" value="1"/>
</dbReference>
<keyword evidence="3" id="KW-0813">Transport</keyword>
<keyword evidence="8" id="KW-1278">Translocase</keyword>
<dbReference type="SMART" id="SM00382">
    <property type="entry name" value="AAA"/>
    <property type="match status" value="2"/>
</dbReference>
<gene>
    <name evidence="11" type="ORF">BW732_02415</name>
</gene>
<dbReference type="GO" id="GO:0043190">
    <property type="term" value="C:ATP-binding cassette (ABC) transporter complex"/>
    <property type="evidence" value="ECO:0007669"/>
    <property type="project" value="TreeGrafter"/>
</dbReference>
<dbReference type="RefSeq" id="WP_077275294.1">
    <property type="nucleotide sequence ID" value="NZ_CP019609.1"/>
</dbReference>
<keyword evidence="4" id="KW-1003">Cell membrane</keyword>